<comment type="caution">
    <text evidence="2">The sequence shown here is derived from an EMBL/GenBank/DDBJ whole genome shotgun (WGS) entry which is preliminary data.</text>
</comment>
<dbReference type="Proteomes" id="UP000295131">
    <property type="component" value="Unassembled WGS sequence"/>
</dbReference>
<dbReference type="Gene3D" id="2.60.40.1880">
    <property type="entry name" value="Invasion associated locus B (IalB) protein"/>
    <property type="match status" value="1"/>
</dbReference>
<reference evidence="2 3" key="1">
    <citation type="journal article" date="2013" name="Int. J. Syst. Evol. Microbiol.">
        <title>Hoeflea suaedae sp. nov., an endophytic bacterium isolated from the root of the halophyte Suaeda maritima.</title>
        <authorList>
            <person name="Chung E.J."/>
            <person name="Park J.A."/>
            <person name="Pramanik P."/>
            <person name="Bibi F."/>
            <person name="Jeon C.O."/>
            <person name="Chung Y.R."/>
        </authorList>
    </citation>
    <scope>NUCLEOTIDE SEQUENCE [LARGE SCALE GENOMIC DNA]</scope>
    <source>
        <strain evidence="2 3">YC6898</strain>
    </source>
</reference>
<gene>
    <name evidence="2" type="ORF">E2A64_04845</name>
</gene>
<evidence type="ECO:0000313" key="3">
    <source>
        <dbReference type="Proteomes" id="UP000295131"/>
    </source>
</evidence>
<evidence type="ECO:0000256" key="1">
    <source>
        <dbReference type="SAM" id="MobiDB-lite"/>
    </source>
</evidence>
<dbReference type="EMBL" id="SMSI01000001">
    <property type="protein sequence ID" value="TDH38444.1"/>
    <property type="molecule type" value="Genomic_DNA"/>
</dbReference>
<accession>A0A4R5PN30</accession>
<feature type="region of interest" description="Disordered" evidence="1">
    <location>
        <begin position="1"/>
        <end position="31"/>
    </location>
</feature>
<dbReference type="AlphaFoldDB" id="A0A4R5PN30"/>
<dbReference type="InterPro" id="IPR038696">
    <property type="entry name" value="IalB_sf"/>
</dbReference>
<sequence>MPRCGCSSKPDAGHPAASPSQRRRIQPSPSQRSVPIMVSLLPILASLFAALASPASPSWTQSQSLQERDGVSAGAPVLQESYGDWGVICTNKDKATLCLMRQEQRTKNTHEIVLAAELRRNWTGDMILTLTMPFGVRLADGVTMQVDDGKLSKTMAFSTCLLVGCLSVFEIDGELETKLRNGKVLNLAVTRFEDGRSFTLPISLNGFAPASDRLGQLVGAKPDN</sequence>
<evidence type="ECO:0008006" key="4">
    <source>
        <dbReference type="Google" id="ProtNLM"/>
    </source>
</evidence>
<organism evidence="2 3">
    <name type="scientific">Pseudohoeflea suaedae</name>
    <dbReference type="NCBI Taxonomy" id="877384"/>
    <lineage>
        <taxon>Bacteria</taxon>
        <taxon>Pseudomonadati</taxon>
        <taxon>Pseudomonadota</taxon>
        <taxon>Alphaproteobacteria</taxon>
        <taxon>Hyphomicrobiales</taxon>
        <taxon>Rhizobiaceae</taxon>
        <taxon>Pseudohoeflea</taxon>
    </lineage>
</organism>
<proteinExistence type="predicted"/>
<evidence type="ECO:0000313" key="2">
    <source>
        <dbReference type="EMBL" id="TDH38444.1"/>
    </source>
</evidence>
<protein>
    <recommendedName>
        <fullName evidence="4">Invasion associated locus B family protein</fullName>
    </recommendedName>
</protein>
<name>A0A4R5PN30_9HYPH</name>
<dbReference type="Pfam" id="PF06776">
    <property type="entry name" value="IalB"/>
    <property type="match status" value="1"/>
</dbReference>
<keyword evidence="3" id="KW-1185">Reference proteome</keyword>
<dbReference type="InterPro" id="IPR010642">
    <property type="entry name" value="Invasion_prot_B"/>
</dbReference>